<dbReference type="PROSITE" id="PS50977">
    <property type="entry name" value="HTH_TETR_2"/>
    <property type="match status" value="1"/>
</dbReference>
<dbReference type="InterPro" id="IPR001647">
    <property type="entry name" value="HTH_TetR"/>
</dbReference>
<dbReference type="EMBL" id="JAFEUP010000002">
    <property type="protein sequence ID" value="MBM7060304.1"/>
    <property type="molecule type" value="Genomic_DNA"/>
</dbReference>
<keyword evidence="5" id="KW-1185">Reference proteome</keyword>
<reference evidence="4 5" key="1">
    <citation type="submission" date="2021-02" db="EMBL/GenBank/DDBJ databases">
        <authorList>
            <person name="Lee D.-H."/>
        </authorList>
    </citation>
    <scope>NUCLEOTIDE SEQUENCE [LARGE SCALE GENOMIC DNA]</scope>
    <source>
        <strain evidence="4 5">UL073</strain>
    </source>
</reference>
<dbReference type="PROSITE" id="PS01081">
    <property type="entry name" value="HTH_TETR_1"/>
    <property type="match status" value="1"/>
</dbReference>
<dbReference type="PANTHER" id="PTHR30055:SF223">
    <property type="entry name" value="HTH-TYPE TRANSCRIPTIONAL REGULATOR UIDR"/>
    <property type="match status" value="1"/>
</dbReference>
<evidence type="ECO:0000313" key="4">
    <source>
        <dbReference type="EMBL" id="MBM7060304.1"/>
    </source>
</evidence>
<dbReference type="InterPro" id="IPR050109">
    <property type="entry name" value="HTH-type_TetR-like_transc_reg"/>
</dbReference>
<accession>A0ABS2IB09</accession>
<feature type="domain" description="HTH tetR-type" evidence="3">
    <location>
        <begin position="4"/>
        <end position="64"/>
    </location>
</feature>
<evidence type="ECO:0000259" key="3">
    <source>
        <dbReference type="PROSITE" id="PS50977"/>
    </source>
</evidence>
<evidence type="ECO:0000313" key="5">
    <source>
        <dbReference type="Proteomes" id="UP000717995"/>
    </source>
</evidence>
<dbReference type="RefSeq" id="WP_204915429.1">
    <property type="nucleotide sequence ID" value="NZ_JAFEUP010000002.1"/>
</dbReference>
<feature type="DNA-binding region" description="H-T-H motif" evidence="2">
    <location>
        <begin position="27"/>
        <end position="46"/>
    </location>
</feature>
<gene>
    <name evidence="4" type="ORF">JQX08_06265</name>
</gene>
<name>A0ABS2IB09_9GAMM</name>
<comment type="caution">
    <text evidence="4">The sequence shown here is derived from an EMBL/GenBank/DDBJ whole genome shotgun (WGS) entry which is preliminary data.</text>
</comment>
<dbReference type="Pfam" id="PF13972">
    <property type="entry name" value="TetR"/>
    <property type="match status" value="1"/>
</dbReference>
<dbReference type="InterPro" id="IPR009057">
    <property type="entry name" value="Homeodomain-like_sf"/>
</dbReference>
<dbReference type="PANTHER" id="PTHR30055">
    <property type="entry name" value="HTH-TYPE TRANSCRIPTIONAL REGULATOR RUTR"/>
    <property type="match status" value="1"/>
</dbReference>
<dbReference type="Gene3D" id="1.10.357.10">
    <property type="entry name" value="Tetracycline Repressor, domain 2"/>
    <property type="match status" value="1"/>
</dbReference>
<keyword evidence="1 2" id="KW-0238">DNA-binding</keyword>
<dbReference type="InterPro" id="IPR023772">
    <property type="entry name" value="DNA-bd_HTH_TetR-type_CS"/>
</dbReference>
<protein>
    <submittedName>
        <fullName evidence="4">TetR family transcriptional regulator</fullName>
    </submittedName>
</protein>
<proteinExistence type="predicted"/>
<dbReference type="Proteomes" id="UP000717995">
    <property type="component" value="Unassembled WGS sequence"/>
</dbReference>
<evidence type="ECO:0000256" key="1">
    <source>
        <dbReference type="ARBA" id="ARBA00023125"/>
    </source>
</evidence>
<evidence type="ECO:0000256" key="2">
    <source>
        <dbReference type="PROSITE-ProRule" id="PRU00335"/>
    </source>
</evidence>
<dbReference type="InterPro" id="IPR025722">
    <property type="entry name" value="TetR"/>
</dbReference>
<dbReference type="SUPFAM" id="SSF46689">
    <property type="entry name" value="Homeodomain-like"/>
    <property type="match status" value="1"/>
</dbReference>
<sequence>MKRQSTREQILITCRKLFNAKGIAAVTTAAIAEDVGINEGNLYYYFKKKADIVNALFEQFAEKQLQVAADGQKLQLWFQLMWEWRFFYRDSMFIFTLEPALRLQLRELSNKVQGYGRSKLQEMVRLGQLRASEEELEILLENCWIISTYWIEYLQSRHGITRVTKKHLEWGYKQMASLFHPYLVRPAAAGDSANYLAAAD</sequence>
<dbReference type="PRINTS" id="PR00455">
    <property type="entry name" value="HTHTETR"/>
</dbReference>
<organism evidence="4 5">
    <name type="scientific">Zestomonas insulae</name>
    <dbReference type="NCBI Taxonomy" id="2809017"/>
    <lineage>
        <taxon>Bacteria</taxon>
        <taxon>Pseudomonadati</taxon>
        <taxon>Pseudomonadota</taxon>
        <taxon>Gammaproteobacteria</taxon>
        <taxon>Pseudomonadales</taxon>
        <taxon>Pseudomonadaceae</taxon>
        <taxon>Zestomonas</taxon>
    </lineage>
</organism>